<sequence length="402" mass="41911">MNLDPVLKALAAALAGEGPAVEFGPAGGENSGRPRDLRAQAHDGAWRLWRRSESAAALPEGTAVVVRTSGSTGAPKATALTVDALAASSMATAIALKGEGQWLLALPLEYVAGVQVLVRSLFAGTRPWAMDLSGGFTPEAFADAAEQLTDPVRFTSLVPTQLRRLLDDDSPRVQIALARFTAILLGGAPIPPGLLDRARAAGVRVVTTYGSAETCGGCVYDGEPLEGVEVELVDGRVWLGGDVVAAGYVGDPERTAEHFRTDEDGQRWYVSSDVGEIATDGRLRILGRADDVVITGGVKASAARVAAELESLPGVLESFVAGVDDPEWGQALAAAVVLTPPDAPEAGQPEATLAAVREAAVVRLGRLAPKTWLVLEALPHLPNGKPDRRALTDLLRARHAGT</sequence>
<feature type="domain" description="AMP-binding enzyme C-terminal" evidence="2">
    <location>
        <begin position="309"/>
        <end position="385"/>
    </location>
</feature>
<gene>
    <name evidence="3" type="ORF">AB5L97_15045</name>
</gene>
<dbReference type="PROSITE" id="PS00455">
    <property type="entry name" value="AMP_BINDING"/>
    <property type="match status" value="1"/>
</dbReference>
<feature type="domain" description="AMP-dependent synthetase/ligase" evidence="1">
    <location>
        <begin position="51"/>
        <end position="236"/>
    </location>
</feature>
<evidence type="ECO:0000259" key="2">
    <source>
        <dbReference type="Pfam" id="PF13193"/>
    </source>
</evidence>
<evidence type="ECO:0000313" key="3">
    <source>
        <dbReference type="EMBL" id="XDP44575.1"/>
    </source>
</evidence>
<evidence type="ECO:0000259" key="1">
    <source>
        <dbReference type="Pfam" id="PF00501"/>
    </source>
</evidence>
<dbReference type="PANTHER" id="PTHR43767">
    <property type="entry name" value="LONG-CHAIN-FATTY-ACID--COA LIGASE"/>
    <property type="match status" value="1"/>
</dbReference>
<reference evidence="3" key="1">
    <citation type="submission" date="2024-07" db="EMBL/GenBank/DDBJ databases">
        <authorList>
            <person name="fu j."/>
        </authorList>
    </citation>
    <scope>NUCLEOTIDE SEQUENCE</scope>
    <source>
        <strain evidence="3">P10A9</strain>
    </source>
</reference>
<dbReference type="AlphaFoldDB" id="A0AB39L2L8"/>
<accession>A0AB39L2L8</accession>
<protein>
    <submittedName>
        <fullName evidence="3">AMP-binding protein</fullName>
    </submittedName>
</protein>
<proteinExistence type="predicted"/>
<dbReference type="Pfam" id="PF00501">
    <property type="entry name" value="AMP-binding"/>
    <property type="match status" value="1"/>
</dbReference>
<dbReference type="InterPro" id="IPR042099">
    <property type="entry name" value="ANL_N_sf"/>
</dbReference>
<dbReference type="InterPro" id="IPR045851">
    <property type="entry name" value="AMP-bd_C_sf"/>
</dbReference>
<dbReference type="PANTHER" id="PTHR43767:SF1">
    <property type="entry name" value="NONRIBOSOMAL PEPTIDE SYNTHASE PES1 (EUROFUNG)-RELATED"/>
    <property type="match status" value="1"/>
</dbReference>
<dbReference type="InterPro" id="IPR000873">
    <property type="entry name" value="AMP-dep_synth/lig_dom"/>
</dbReference>
<dbReference type="GO" id="GO:0016878">
    <property type="term" value="F:acid-thiol ligase activity"/>
    <property type="evidence" value="ECO:0007669"/>
    <property type="project" value="UniProtKB-ARBA"/>
</dbReference>
<dbReference type="KEGG" id="spue:AB5L97_15045"/>
<organism evidence="3">
    <name type="scientific">Sinomonas puerhi</name>
    <dbReference type="NCBI Taxonomy" id="3238584"/>
    <lineage>
        <taxon>Bacteria</taxon>
        <taxon>Bacillati</taxon>
        <taxon>Actinomycetota</taxon>
        <taxon>Actinomycetes</taxon>
        <taxon>Micrococcales</taxon>
        <taxon>Micrococcaceae</taxon>
        <taxon>Sinomonas</taxon>
    </lineage>
</organism>
<dbReference type="Pfam" id="PF13193">
    <property type="entry name" value="AMP-binding_C"/>
    <property type="match status" value="1"/>
</dbReference>
<name>A0AB39L2L8_9MICC</name>
<dbReference type="EMBL" id="CP163302">
    <property type="protein sequence ID" value="XDP44575.1"/>
    <property type="molecule type" value="Genomic_DNA"/>
</dbReference>
<dbReference type="RefSeq" id="WP_369045260.1">
    <property type="nucleotide sequence ID" value="NZ_CP163302.1"/>
</dbReference>
<dbReference type="InterPro" id="IPR050237">
    <property type="entry name" value="ATP-dep_AMP-bd_enzyme"/>
</dbReference>
<dbReference type="Gene3D" id="3.30.300.30">
    <property type="match status" value="1"/>
</dbReference>
<dbReference type="SUPFAM" id="SSF56801">
    <property type="entry name" value="Acetyl-CoA synthetase-like"/>
    <property type="match status" value="1"/>
</dbReference>
<dbReference type="InterPro" id="IPR020845">
    <property type="entry name" value="AMP-binding_CS"/>
</dbReference>
<dbReference type="InterPro" id="IPR025110">
    <property type="entry name" value="AMP-bd_C"/>
</dbReference>
<dbReference type="Gene3D" id="3.40.50.12780">
    <property type="entry name" value="N-terminal domain of ligase-like"/>
    <property type="match status" value="1"/>
</dbReference>